<reference evidence="1" key="2">
    <citation type="submission" date="2020-09" db="EMBL/GenBank/DDBJ databases">
        <authorList>
            <person name="Sun Q."/>
            <person name="Kim S."/>
        </authorList>
    </citation>
    <scope>NUCLEOTIDE SEQUENCE</scope>
    <source>
        <strain evidence="1">KCTC 32182</strain>
    </source>
</reference>
<dbReference type="EMBL" id="BMYX01000002">
    <property type="protein sequence ID" value="GGY05805.1"/>
    <property type="molecule type" value="Genomic_DNA"/>
</dbReference>
<dbReference type="Proteomes" id="UP000645257">
    <property type="component" value="Unassembled WGS sequence"/>
</dbReference>
<name>A0A918U753_9NEIS</name>
<sequence>MIINLTSEQKKILIALKCKDDGKNADAFDSALQGRIDIIHIDTLCGLINLEFMMEGIDEHFEPTQYGIELENLLDAINRPRLAG</sequence>
<gene>
    <name evidence="1" type="ORF">GCM10011289_05260</name>
</gene>
<proteinExistence type="predicted"/>
<evidence type="ECO:0000313" key="2">
    <source>
        <dbReference type="Proteomes" id="UP000645257"/>
    </source>
</evidence>
<keyword evidence="2" id="KW-1185">Reference proteome</keyword>
<protein>
    <submittedName>
        <fullName evidence="1">Uncharacterized protein</fullName>
    </submittedName>
</protein>
<comment type="caution">
    <text evidence="1">The sequence shown here is derived from an EMBL/GenBank/DDBJ whole genome shotgun (WGS) entry which is preliminary data.</text>
</comment>
<accession>A0A918U753</accession>
<dbReference type="AlphaFoldDB" id="A0A918U753"/>
<dbReference type="RefSeq" id="WP_189530913.1">
    <property type="nucleotide sequence ID" value="NZ_BMYX01000002.1"/>
</dbReference>
<organism evidence="1 2">
    <name type="scientific">Paludibacterium paludis</name>
    <dbReference type="NCBI Taxonomy" id="1225769"/>
    <lineage>
        <taxon>Bacteria</taxon>
        <taxon>Pseudomonadati</taxon>
        <taxon>Pseudomonadota</taxon>
        <taxon>Betaproteobacteria</taxon>
        <taxon>Neisseriales</taxon>
        <taxon>Chromobacteriaceae</taxon>
        <taxon>Paludibacterium</taxon>
    </lineage>
</organism>
<evidence type="ECO:0000313" key="1">
    <source>
        <dbReference type="EMBL" id="GGY05805.1"/>
    </source>
</evidence>
<reference evidence="1" key="1">
    <citation type="journal article" date="2014" name="Int. J. Syst. Evol. Microbiol.">
        <title>Complete genome sequence of Corynebacterium casei LMG S-19264T (=DSM 44701T), isolated from a smear-ripened cheese.</title>
        <authorList>
            <consortium name="US DOE Joint Genome Institute (JGI-PGF)"/>
            <person name="Walter F."/>
            <person name="Albersmeier A."/>
            <person name="Kalinowski J."/>
            <person name="Ruckert C."/>
        </authorList>
    </citation>
    <scope>NUCLEOTIDE SEQUENCE</scope>
    <source>
        <strain evidence="1">KCTC 32182</strain>
    </source>
</reference>